<name>A0A6A6QHV2_9PEZI</name>
<dbReference type="OrthoDB" id="10451786at2759"/>
<dbReference type="AlphaFoldDB" id="A0A6A6QHV2"/>
<reference evidence="1" key="1">
    <citation type="journal article" date="2020" name="Stud. Mycol.">
        <title>101 Dothideomycetes genomes: a test case for predicting lifestyles and emergence of pathogens.</title>
        <authorList>
            <person name="Haridas S."/>
            <person name="Albert R."/>
            <person name="Binder M."/>
            <person name="Bloem J."/>
            <person name="Labutti K."/>
            <person name="Salamov A."/>
            <person name="Andreopoulos B."/>
            <person name="Baker S."/>
            <person name="Barry K."/>
            <person name="Bills G."/>
            <person name="Bluhm B."/>
            <person name="Cannon C."/>
            <person name="Castanera R."/>
            <person name="Culley D."/>
            <person name="Daum C."/>
            <person name="Ezra D."/>
            <person name="Gonzalez J."/>
            <person name="Henrissat B."/>
            <person name="Kuo A."/>
            <person name="Liang C."/>
            <person name="Lipzen A."/>
            <person name="Lutzoni F."/>
            <person name="Magnuson J."/>
            <person name="Mondo S."/>
            <person name="Nolan M."/>
            <person name="Ohm R."/>
            <person name="Pangilinan J."/>
            <person name="Park H.-J."/>
            <person name="Ramirez L."/>
            <person name="Alfaro M."/>
            <person name="Sun H."/>
            <person name="Tritt A."/>
            <person name="Yoshinaga Y."/>
            <person name="Zwiers L.-H."/>
            <person name="Turgeon B."/>
            <person name="Goodwin S."/>
            <person name="Spatafora J."/>
            <person name="Crous P."/>
            <person name="Grigoriev I."/>
        </authorList>
    </citation>
    <scope>NUCLEOTIDE SEQUENCE</scope>
    <source>
        <strain evidence="1">CBS 269.34</strain>
    </source>
</reference>
<keyword evidence="2" id="KW-1185">Reference proteome</keyword>
<organism evidence="1 2">
    <name type="scientific">Lophium mytilinum</name>
    <dbReference type="NCBI Taxonomy" id="390894"/>
    <lineage>
        <taxon>Eukaryota</taxon>
        <taxon>Fungi</taxon>
        <taxon>Dikarya</taxon>
        <taxon>Ascomycota</taxon>
        <taxon>Pezizomycotina</taxon>
        <taxon>Dothideomycetes</taxon>
        <taxon>Pleosporomycetidae</taxon>
        <taxon>Mytilinidiales</taxon>
        <taxon>Mytilinidiaceae</taxon>
        <taxon>Lophium</taxon>
    </lineage>
</organism>
<evidence type="ECO:0000313" key="1">
    <source>
        <dbReference type="EMBL" id="KAF2491233.1"/>
    </source>
</evidence>
<dbReference type="Proteomes" id="UP000799750">
    <property type="component" value="Unassembled WGS sequence"/>
</dbReference>
<sequence length="282" mass="31664">MGLLALFNFKSPEYYPSDKLSVVATVTISSGGPAVSYELRPGDTLTGPGLRIKAPDGPRWSGKEVKVLFPSNAITRMEPAMVGVPETIYAIIRNPDAKWYLDDSNTAWTVEDVSDPKRRPPFRRHMIPMAIPTLRIDCPYMTVTIRAPWMMFLRRIIIPIEREADSLRGVAFVLHRDSQSETKIAMQDATVKVMPKSLPSPAKIAAIHRVELHDAPVDWDDWEVPDKDAALINQDTPTKLAKFGASELELEARQLLSLPINGPLAEHEQRLVDRFVYLHGLF</sequence>
<evidence type="ECO:0000313" key="2">
    <source>
        <dbReference type="Proteomes" id="UP000799750"/>
    </source>
</evidence>
<accession>A0A6A6QHV2</accession>
<proteinExistence type="predicted"/>
<gene>
    <name evidence="1" type="ORF">BU16DRAFT_596004</name>
</gene>
<dbReference type="EMBL" id="MU004196">
    <property type="protein sequence ID" value="KAF2491233.1"/>
    <property type="molecule type" value="Genomic_DNA"/>
</dbReference>
<protein>
    <submittedName>
        <fullName evidence="1">Uncharacterized protein</fullName>
    </submittedName>
</protein>